<protein>
    <recommendedName>
        <fullName evidence="1">EAL domain-containing protein</fullName>
    </recommendedName>
</protein>
<evidence type="ECO:0000313" key="2">
    <source>
        <dbReference type="EMBL" id="ODR95020.1"/>
    </source>
</evidence>
<dbReference type="STRING" id="1774970.AUC70_04525"/>
<dbReference type="GO" id="GO:0071111">
    <property type="term" value="F:cyclic-guanylate-specific phosphodiesterase activity"/>
    <property type="evidence" value="ECO:0007669"/>
    <property type="project" value="InterPro"/>
</dbReference>
<dbReference type="SUPFAM" id="SSF52172">
    <property type="entry name" value="CheY-like"/>
    <property type="match status" value="1"/>
</dbReference>
<dbReference type="CDD" id="cd01948">
    <property type="entry name" value="EAL"/>
    <property type="match status" value="1"/>
</dbReference>
<evidence type="ECO:0000313" key="3">
    <source>
        <dbReference type="Proteomes" id="UP000094172"/>
    </source>
</evidence>
<dbReference type="AlphaFoldDB" id="A0A1E3VNB0"/>
<organism evidence="2 3">
    <name type="scientific">Methyloceanibacter stevinii</name>
    <dbReference type="NCBI Taxonomy" id="1774970"/>
    <lineage>
        <taxon>Bacteria</taxon>
        <taxon>Pseudomonadati</taxon>
        <taxon>Pseudomonadota</taxon>
        <taxon>Alphaproteobacteria</taxon>
        <taxon>Hyphomicrobiales</taxon>
        <taxon>Hyphomicrobiaceae</taxon>
        <taxon>Methyloceanibacter</taxon>
    </lineage>
</organism>
<dbReference type="Gene3D" id="3.20.20.450">
    <property type="entry name" value="EAL domain"/>
    <property type="match status" value="1"/>
</dbReference>
<dbReference type="Proteomes" id="UP000094172">
    <property type="component" value="Unassembled WGS sequence"/>
</dbReference>
<dbReference type="PANTHER" id="PTHR33121:SF70">
    <property type="entry name" value="SIGNALING PROTEIN YKOW"/>
    <property type="match status" value="1"/>
</dbReference>
<comment type="caution">
    <text evidence="2">The sequence shown here is derived from an EMBL/GenBank/DDBJ whole genome shotgun (WGS) entry which is preliminary data.</text>
</comment>
<name>A0A1E3VNB0_9HYPH</name>
<dbReference type="SUPFAM" id="SSF141868">
    <property type="entry name" value="EAL domain-like"/>
    <property type="match status" value="1"/>
</dbReference>
<proteinExistence type="predicted"/>
<evidence type="ECO:0000259" key="1">
    <source>
        <dbReference type="PROSITE" id="PS50883"/>
    </source>
</evidence>
<dbReference type="InterPro" id="IPR011006">
    <property type="entry name" value="CheY-like_superfamily"/>
</dbReference>
<dbReference type="EMBL" id="LPWE01000011">
    <property type="protein sequence ID" value="ODR95020.1"/>
    <property type="molecule type" value="Genomic_DNA"/>
</dbReference>
<dbReference type="SMART" id="SM00052">
    <property type="entry name" value="EAL"/>
    <property type="match status" value="1"/>
</dbReference>
<keyword evidence="3" id="KW-1185">Reference proteome</keyword>
<dbReference type="InterPro" id="IPR035919">
    <property type="entry name" value="EAL_sf"/>
</dbReference>
<sequence length="395" mass="44209">MCIAEWQPNLRKFLREALSGFGLNILECVNTLELQAVLDKDAPDLIVLGLAEDGGAFGDVLETLAARGFSGKVLPLVRHASTVIDEVQAIAEGLGLSLLPPLVMPFNDERLRSRIAALLPEVSDGPTMDIREALRFGWLELWYQPKIDVRTLAMHGAEALLRIRHPKWGIVPPAYFIADDGDPRLELVSKTVISRAVDDWYFFFRERYAIELAINLPVPFFQAPCSLDYLCRKLPGHTAFEGILVESNGVDILRNLDFIRGLAKQFRAHKIGISIDDIGAEWGSFCGLREFPFVEIKVDRKFVDGCANDGLKRSICADIVKLANCYGARTVAEGVETWGDFHAVREMGFDLIQGFLFAKPMSAESLIQSPWMAPQTKPLGYRSIKRKRVAWTPRH</sequence>
<accession>A0A1E3VNB0</accession>
<gene>
    <name evidence="2" type="ORF">AUC70_04525</name>
</gene>
<reference evidence="2 3" key="1">
    <citation type="journal article" date="2016" name="Environ. Microbiol.">
        <title>New Methyloceanibacter diversity from North Sea sediments includes methanotroph containing solely the soluble methane monooxygenase.</title>
        <authorList>
            <person name="Vekeman B."/>
            <person name="Kerckhof F.M."/>
            <person name="Cremers G."/>
            <person name="de Vos P."/>
            <person name="Vandamme P."/>
            <person name="Boon N."/>
            <person name="Op den Camp H.J."/>
            <person name="Heylen K."/>
        </authorList>
    </citation>
    <scope>NUCLEOTIDE SEQUENCE [LARGE SCALE GENOMIC DNA]</scope>
    <source>
        <strain evidence="2 3">R-67176</strain>
    </source>
</reference>
<feature type="domain" description="EAL" evidence="1">
    <location>
        <begin position="123"/>
        <end position="374"/>
    </location>
</feature>
<dbReference type="Pfam" id="PF00563">
    <property type="entry name" value="EAL"/>
    <property type="match status" value="1"/>
</dbReference>
<dbReference type="InterPro" id="IPR001633">
    <property type="entry name" value="EAL_dom"/>
</dbReference>
<dbReference type="InterPro" id="IPR050706">
    <property type="entry name" value="Cyclic-di-GMP_PDE-like"/>
</dbReference>
<dbReference type="PANTHER" id="PTHR33121">
    <property type="entry name" value="CYCLIC DI-GMP PHOSPHODIESTERASE PDEF"/>
    <property type="match status" value="1"/>
</dbReference>
<dbReference type="PROSITE" id="PS50883">
    <property type="entry name" value="EAL"/>
    <property type="match status" value="1"/>
</dbReference>